<dbReference type="SUPFAM" id="SSF57756">
    <property type="entry name" value="Retrovirus zinc finger-like domains"/>
    <property type="match status" value="1"/>
</dbReference>
<keyword evidence="1" id="KW-0863">Zinc-finger</keyword>
<dbReference type="EMBL" id="CADCXU010012522">
    <property type="protein sequence ID" value="CAB0002518.1"/>
    <property type="molecule type" value="Genomic_DNA"/>
</dbReference>
<dbReference type="InterPro" id="IPR001878">
    <property type="entry name" value="Znf_CCHC"/>
</dbReference>
<dbReference type="AlphaFoldDB" id="A0A6H5GHZ9"/>
<dbReference type="InterPro" id="IPR036875">
    <property type="entry name" value="Znf_CCHC_sf"/>
</dbReference>
<dbReference type="GO" id="GO:0008270">
    <property type="term" value="F:zinc ion binding"/>
    <property type="evidence" value="ECO:0007669"/>
    <property type="project" value="UniProtKB-KW"/>
</dbReference>
<dbReference type="PROSITE" id="PS50158">
    <property type="entry name" value="ZF_CCHC"/>
    <property type="match status" value="1"/>
</dbReference>
<dbReference type="Pfam" id="PF22936">
    <property type="entry name" value="Pol_BBD"/>
    <property type="match status" value="1"/>
</dbReference>
<reference evidence="3 4" key="1">
    <citation type="submission" date="2020-02" db="EMBL/GenBank/DDBJ databases">
        <authorList>
            <person name="Ferguson B K."/>
        </authorList>
    </citation>
    <scope>NUCLEOTIDE SEQUENCE [LARGE SCALE GENOMIC DNA]</scope>
</reference>
<organism evidence="3 4">
    <name type="scientific">Nesidiocoris tenuis</name>
    <dbReference type="NCBI Taxonomy" id="355587"/>
    <lineage>
        <taxon>Eukaryota</taxon>
        <taxon>Metazoa</taxon>
        <taxon>Ecdysozoa</taxon>
        <taxon>Arthropoda</taxon>
        <taxon>Hexapoda</taxon>
        <taxon>Insecta</taxon>
        <taxon>Pterygota</taxon>
        <taxon>Neoptera</taxon>
        <taxon>Paraneoptera</taxon>
        <taxon>Hemiptera</taxon>
        <taxon>Heteroptera</taxon>
        <taxon>Panheteroptera</taxon>
        <taxon>Cimicomorpha</taxon>
        <taxon>Miridae</taxon>
        <taxon>Dicyphina</taxon>
        <taxon>Nesidiocoris</taxon>
    </lineage>
</organism>
<dbReference type="OrthoDB" id="6629788at2759"/>
<dbReference type="GO" id="GO:0003676">
    <property type="term" value="F:nucleic acid binding"/>
    <property type="evidence" value="ECO:0007669"/>
    <property type="project" value="InterPro"/>
</dbReference>
<protein>
    <recommendedName>
        <fullName evidence="2">CCHC-type domain-containing protein</fullName>
    </recommendedName>
</protein>
<proteinExistence type="predicted"/>
<evidence type="ECO:0000259" key="2">
    <source>
        <dbReference type="PROSITE" id="PS50158"/>
    </source>
</evidence>
<evidence type="ECO:0000313" key="3">
    <source>
        <dbReference type="EMBL" id="CAB0002518.1"/>
    </source>
</evidence>
<dbReference type="InterPro" id="IPR054722">
    <property type="entry name" value="PolX-like_BBD"/>
</dbReference>
<accession>A0A6H5GHZ9</accession>
<name>A0A6H5GHZ9_9HEMI</name>
<sequence>MATGMVPIGIGNLKPFDGSGFYDWEYRMLTRLDRENCKAALFPKPEKMSDEDFRKLDVKAKDIIVQWVADCVISTIREKQTAREMYEALKTTYTRAGLAARQDLKRQLNEMRFNKGSLTTFFETFFSKIQELKSAGGKLDDDEIITMLLTAMPKSYQVVSTTLDLLFTQNPAGLTIELVKNKLLQEESRQLRENPLPQSKNEEIAFYAMKRRSGKNFSDQHQGQLPNFAGNFPFKCHYCSQRGHKKPDCPKWKRDSGNCYFAEQEQQMMERDDGSDDEQEVAFSLRQVVMDANSEESGNPGGSEGKNEVLFSTSGNTHANDQLAFIVDSGCTWHLVGDGAEKFLRETENVNIELKVAKKNHAIFATKRGTLFLRSGKRPVKLNDVLFCPELDFNLLAVNKITEAAASSVVFTENSVDVLVSGKKVLHGERKGKLYVVDLSVQDDIPMDTACVVTSDLMHRRMGHSSLYKTKEICDICMKSKQTRTPFKPLEEFRRPKRILEVVSSDVAGPITPATHDDF</sequence>
<evidence type="ECO:0000313" key="4">
    <source>
        <dbReference type="Proteomes" id="UP000479000"/>
    </source>
</evidence>
<gene>
    <name evidence="3" type="ORF">NTEN_LOCUS8305</name>
</gene>
<keyword evidence="4" id="KW-1185">Reference proteome</keyword>
<feature type="non-terminal residue" evidence="3">
    <location>
        <position position="519"/>
    </location>
</feature>
<dbReference type="Proteomes" id="UP000479000">
    <property type="component" value="Unassembled WGS sequence"/>
</dbReference>
<feature type="domain" description="CCHC-type" evidence="2">
    <location>
        <begin position="235"/>
        <end position="251"/>
    </location>
</feature>
<evidence type="ECO:0000256" key="1">
    <source>
        <dbReference type="PROSITE-ProRule" id="PRU00047"/>
    </source>
</evidence>
<keyword evidence="1" id="KW-0862">Zinc</keyword>
<dbReference type="Pfam" id="PF14223">
    <property type="entry name" value="Retrotran_gag_2"/>
    <property type="match status" value="1"/>
</dbReference>
<keyword evidence="1" id="KW-0479">Metal-binding</keyword>